<keyword evidence="1" id="KW-0812">Transmembrane</keyword>
<keyword evidence="1" id="KW-0472">Membrane</keyword>
<dbReference type="EMBL" id="CP000237">
    <property type="protein sequence ID" value="ABD46200.1"/>
    <property type="molecule type" value="Genomic_DNA"/>
</dbReference>
<dbReference type="KEGG" id="nse:NSE_0361"/>
<evidence type="ECO:0000256" key="1">
    <source>
        <dbReference type="SAM" id="Phobius"/>
    </source>
</evidence>
<keyword evidence="2" id="KW-0449">Lipoprotein</keyword>
<keyword evidence="1" id="KW-1133">Transmembrane helix</keyword>
<sequence>MYASFPRAQSGYSFVLLLGCFGLIFLWVSDVLYFCSNFFCYRKERGACCMQFYRLCVLGVLQGGINLLKLTFSCEA</sequence>
<proteinExistence type="predicted"/>
<dbReference type="PROSITE" id="PS51257">
    <property type="entry name" value="PROKAR_LIPOPROTEIN"/>
    <property type="match status" value="1"/>
</dbReference>
<gene>
    <name evidence="2" type="ordered locus">NSE_0361</name>
</gene>
<dbReference type="STRING" id="222891.NSE_0361"/>
<protein>
    <submittedName>
        <fullName evidence="2">Lipoprotein</fullName>
    </submittedName>
</protein>
<feature type="transmembrane region" description="Helical" evidence="1">
    <location>
        <begin position="12"/>
        <end position="35"/>
    </location>
</feature>
<name>Q2GE46_EHRS3</name>
<evidence type="ECO:0000313" key="2">
    <source>
        <dbReference type="EMBL" id="ABD46200.1"/>
    </source>
</evidence>
<dbReference type="AlphaFoldDB" id="Q2GE46"/>
<evidence type="ECO:0000313" key="3">
    <source>
        <dbReference type="Proteomes" id="UP000001942"/>
    </source>
</evidence>
<keyword evidence="3" id="KW-1185">Reference proteome</keyword>
<reference evidence="2 3" key="1">
    <citation type="journal article" date="2006" name="PLoS Genet.">
        <title>Comparative genomics of emerging human ehrlichiosis agents.</title>
        <authorList>
            <person name="Dunning Hotopp J.C."/>
            <person name="Lin M."/>
            <person name="Madupu R."/>
            <person name="Crabtree J."/>
            <person name="Angiuoli S.V."/>
            <person name="Eisen J.A."/>
            <person name="Seshadri R."/>
            <person name="Ren Q."/>
            <person name="Wu M."/>
            <person name="Utterback T.R."/>
            <person name="Smith S."/>
            <person name="Lewis M."/>
            <person name="Khouri H."/>
            <person name="Zhang C."/>
            <person name="Niu H."/>
            <person name="Lin Q."/>
            <person name="Ohashi N."/>
            <person name="Zhi N."/>
            <person name="Nelson W."/>
            <person name="Brinkac L.M."/>
            <person name="Dodson R.J."/>
            <person name="Rosovitz M.J."/>
            <person name="Sundaram J."/>
            <person name="Daugherty S.C."/>
            <person name="Davidsen T."/>
            <person name="Durkin A.S."/>
            <person name="Gwinn M."/>
            <person name="Haft D.H."/>
            <person name="Selengut J.D."/>
            <person name="Sullivan S.A."/>
            <person name="Zafar N."/>
            <person name="Zhou L."/>
            <person name="Benahmed F."/>
            <person name="Forberger H."/>
            <person name="Halpin R."/>
            <person name="Mulligan S."/>
            <person name="Robinson J."/>
            <person name="White O."/>
            <person name="Rikihisa Y."/>
            <person name="Tettelin H."/>
        </authorList>
    </citation>
    <scope>NUCLEOTIDE SEQUENCE [LARGE SCALE GENOMIC DNA]</scope>
    <source>
        <strain evidence="3">ATCC VR-367 / Miyayama</strain>
    </source>
</reference>
<organism evidence="2 3">
    <name type="scientific">Ehrlichia sennetsu (strain ATCC VR-367 / Miyayama)</name>
    <name type="common">Neorickettsia sennetsu</name>
    <dbReference type="NCBI Taxonomy" id="222891"/>
    <lineage>
        <taxon>Bacteria</taxon>
        <taxon>Pseudomonadati</taxon>
        <taxon>Pseudomonadota</taxon>
        <taxon>Alphaproteobacteria</taxon>
        <taxon>Rickettsiales</taxon>
        <taxon>Anaplasmataceae</taxon>
        <taxon>Ehrlichia</taxon>
    </lineage>
</organism>
<dbReference type="HOGENOM" id="CLU_2650734_0_0_5"/>
<accession>Q2GE46</accession>
<dbReference type="Proteomes" id="UP000001942">
    <property type="component" value="Chromosome"/>
</dbReference>